<gene>
    <name evidence="3" type="ORF">D5R81_02420</name>
</gene>
<accession>A0A3A6UMX9</accession>
<dbReference type="InterPro" id="IPR050465">
    <property type="entry name" value="UPF0194_transport"/>
</dbReference>
<dbReference type="Proteomes" id="UP000273022">
    <property type="component" value="Unassembled WGS sequence"/>
</dbReference>
<dbReference type="OrthoDB" id="6336582at2"/>
<protein>
    <submittedName>
        <fullName evidence="3">Biotin/lipoyl-binding protein</fullName>
    </submittedName>
</protein>
<name>A0A3A6UMX9_9GAMM</name>
<sequence length="421" mass="47173">MQIDLNKPNKFNQIKKVIIGTLLLLISVFSIWQLNQQPIPSISRSQLQTVEVQRGDIDIMAPVYGEYSSLYERLLSAPVNGKVVEIFVRAGTDVKPDTAIARLSNPDLDQKLIEEQTNLARMQSEFKTFKLQKQSQQLEAESQLSEIKSQLQAAKLELDANLKLAEHGIVAKIDLERAQLTYIQLEKKLSYSQNLYQKQQQMHLLEIEQQQSLVHIQEQQFELTQNKIKDLLIIAGIEGSLQSLDIELGQQLVLGVSIGRVGSKSELMVQLKLPQRLSGKVSLGALVELRNPKGSYTARISQLSSIIESGFINAEAILEGDLPSNIRPAQPVNAYVFVEHVSNALFAEQQPGLVPISTQTLYSLPPDLTQLESNQLMQVNVEFGELTKGKVIINKGVQIGHQIAINDLSHWQEFKTINIKE</sequence>
<evidence type="ECO:0000313" key="3">
    <source>
        <dbReference type="EMBL" id="RJY19120.1"/>
    </source>
</evidence>
<organism evidence="3 4">
    <name type="scientific">Parashewanella spongiae</name>
    <dbReference type="NCBI Taxonomy" id="342950"/>
    <lineage>
        <taxon>Bacteria</taxon>
        <taxon>Pseudomonadati</taxon>
        <taxon>Pseudomonadota</taxon>
        <taxon>Gammaproteobacteria</taxon>
        <taxon>Alteromonadales</taxon>
        <taxon>Shewanellaceae</taxon>
        <taxon>Parashewanella</taxon>
    </lineage>
</organism>
<evidence type="ECO:0000256" key="1">
    <source>
        <dbReference type="ARBA" id="ARBA00004196"/>
    </source>
</evidence>
<reference evidence="3 4" key="1">
    <citation type="submission" date="2018-09" db="EMBL/GenBank/DDBJ databases">
        <title>Phylogeny of the Shewanellaceae, and recommendation for two new genera, Pseudoshewanella and Parashewanella.</title>
        <authorList>
            <person name="Wang G."/>
        </authorList>
    </citation>
    <scope>NUCLEOTIDE SEQUENCE [LARGE SCALE GENOMIC DNA]</scope>
    <source>
        <strain evidence="3 4">KCTC 22492</strain>
    </source>
</reference>
<dbReference type="EMBL" id="QYYH01000008">
    <property type="protein sequence ID" value="RJY19120.1"/>
    <property type="molecule type" value="Genomic_DNA"/>
</dbReference>
<dbReference type="Gene3D" id="2.40.50.100">
    <property type="match status" value="1"/>
</dbReference>
<dbReference type="PANTHER" id="PTHR32347:SF23">
    <property type="entry name" value="BLL5650 PROTEIN"/>
    <property type="match status" value="1"/>
</dbReference>
<evidence type="ECO:0000256" key="2">
    <source>
        <dbReference type="ARBA" id="ARBA00023054"/>
    </source>
</evidence>
<evidence type="ECO:0000313" key="4">
    <source>
        <dbReference type="Proteomes" id="UP000273022"/>
    </source>
</evidence>
<keyword evidence="2" id="KW-0175">Coiled coil</keyword>
<dbReference type="PANTHER" id="PTHR32347">
    <property type="entry name" value="EFFLUX SYSTEM COMPONENT YKNX-RELATED"/>
    <property type="match status" value="1"/>
</dbReference>
<comment type="subcellular location">
    <subcellularLocation>
        <location evidence="1">Cell envelope</location>
    </subcellularLocation>
</comment>
<dbReference type="RefSeq" id="WP_121852066.1">
    <property type="nucleotide sequence ID" value="NZ_CP037952.1"/>
</dbReference>
<dbReference type="GO" id="GO:0030313">
    <property type="term" value="C:cell envelope"/>
    <property type="evidence" value="ECO:0007669"/>
    <property type="project" value="UniProtKB-SubCell"/>
</dbReference>
<comment type="caution">
    <text evidence="3">The sequence shown here is derived from an EMBL/GenBank/DDBJ whole genome shotgun (WGS) entry which is preliminary data.</text>
</comment>
<proteinExistence type="predicted"/>
<dbReference type="AlphaFoldDB" id="A0A3A6UMX9"/>
<keyword evidence="4" id="KW-1185">Reference proteome</keyword>